<dbReference type="PANTHER" id="PTHR42928">
    <property type="entry name" value="TRICARBOXYLATE-BINDING PROTEIN"/>
    <property type="match status" value="1"/>
</dbReference>
<dbReference type="Gene3D" id="3.40.190.150">
    <property type="entry name" value="Bordetella uptake gene, domain 1"/>
    <property type="match status" value="1"/>
</dbReference>
<name>A0ABT4VT72_9HYPH</name>
<evidence type="ECO:0000256" key="1">
    <source>
        <dbReference type="ARBA" id="ARBA00006987"/>
    </source>
</evidence>
<dbReference type="SUPFAM" id="SSF53850">
    <property type="entry name" value="Periplasmic binding protein-like II"/>
    <property type="match status" value="1"/>
</dbReference>
<dbReference type="Pfam" id="PF03401">
    <property type="entry name" value="TctC"/>
    <property type="match status" value="1"/>
</dbReference>
<comment type="similarity">
    <text evidence="1">Belongs to the UPF0065 (bug) family.</text>
</comment>
<dbReference type="CDD" id="cd07012">
    <property type="entry name" value="PBP2_Bug_TTT"/>
    <property type="match status" value="1"/>
</dbReference>
<feature type="chain" id="PRO_5047255515" evidence="2">
    <location>
        <begin position="29"/>
        <end position="320"/>
    </location>
</feature>
<gene>
    <name evidence="3" type="ORF">OOZ53_21315</name>
</gene>
<dbReference type="InterPro" id="IPR042100">
    <property type="entry name" value="Bug_dom1"/>
</dbReference>
<dbReference type="PIRSF" id="PIRSF017082">
    <property type="entry name" value="YflP"/>
    <property type="match status" value="1"/>
</dbReference>
<dbReference type="EMBL" id="JAPJZH010000017">
    <property type="protein sequence ID" value="MDA4847911.1"/>
    <property type="molecule type" value="Genomic_DNA"/>
</dbReference>
<dbReference type="Proteomes" id="UP001148313">
    <property type="component" value="Unassembled WGS sequence"/>
</dbReference>
<organism evidence="3 4">
    <name type="scientific">Hoeflea poritis</name>
    <dbReference type="NCBI Taxonomy" id="2993659"/>
    <lineage>
        <taxon>Bacteria</taxon>
        <taxon>Pseudomonadati</taxon>
        <taxon>Pseudomonadota</taxon>
        <taxon>Alphaproteobacteria</taxon>
        <taxon>Hyphomicrobiales</taxon>
        <taxon>Rhizobiaceae</taxon>
        <taxon>Hoeflea</taxon>
    </lineage>
</organism>
<evidence type="ECO:0000313" key="4">
    <source>
        <dbReference type="Proteomes" id="UP001148313"/>
    </source>
</evidence>
<dbReference type="InterPro" id="IPR005064">
    <property type="entry name" value="BUG"/>
</dbReference>
<dbReference type="Gene3D" id="3.40.190.10">
    <property type="entry name" value="Periplasmic binding protein-like II"/>
    <property type="match status" value="1"/>
</dbReference>
<feature type="signal peptide" evidence="2">
    <location>
        <begin position="1"/>
        <end position="28"/>
    </location>
</feature>
<evidence type="ECO:0000256" key="2">
    <source>
        <dbReference type="SAM" id="SignalP"/>
    </source>
</evidence>
<dbReference type="RefSeq" id="WP_271091756.1">
    <property type="nucleotide sequence ID" value="NZ_JAPJZH010000017.1"/>
</dbReference>
<accession>A0ABT4VT72</accession>
<protein>
    <submittedName>
        <fullName evidence="3">Tripartite tricarboxylate transporter substrate binding protein</fullName>
    </submittedName>
</protein>
<evidence type="ECO:0000313" key="3">
    <source>
        <dbReference type="EMBL" id="MDA4847911.1"/>
    </source>
</evidence>
<proteinExistence type="inferred from homology"/>
<comment type="caution">
    <text evidence="3">The sequence shown here is derived from an EMBL/GenBank/DDBJ whole genome shotgun (WGS) entry which is preliminary data.</text>
</comment>
<sequence length="320" mass="33518">MKRISNALKMAAATLMAASLSVATVAFAADDWKPDGSLTMQIGFGAGGSTDTMGRVLAKVIEDQTGWNVIAENKTGGGGVAMFTGIAKMPPRGKVIGLGVNMPILVNLVNRGDELGFDLSSFDYLGTIAKAELALVASKDAPFDNLMELVAYAKEQGNMPVAFGAPPQKLLMDVTSRETGAKFNMVSTKGGAETMKLILGGQVLAGFGSGEQLPYLESGDMKIIAAANEERLSYAPDIETFREAGVNAYVDPYFFLAMTKGTPPEAVKAIAAAIDNAMKSPEMAEIVKNATDGSPLNLGTEGTEKMMVGGLKNVGVLFQK</sequence>
<reference evidence="3" key="1">
    <citation type="submission" date="2022-11" db="EMBL/GenBank/DDBJ databases">
        <title>Hoeflea poritis sp. nov., isolated from scleractinian coral Porites lutea.</title>
        <authorList>
            <person name="Zhang G."/>
            <person name="Wei Q."/>
            <person name="Cai L."/>
        </authorList>
    </citation>
    <scope>NUCLEOTIDE SEQUENCE</scope>
    <source>
        <strain evidence="3">E7-10</strain>
    </source>
</reference>
<dbReference type="PANTHER" id="PTHR42928:SF5">
    <property type="entry name" value="BLR1237 PROTEIN"/>
    <property type="match status" value="1"/>
</dbReference>
<keyword evidence="2" id="KW-0732">Signal</keyword>
<keyword evidence="4" id="KW-1185">Reference proteome</keyword>